<keyword evidence="3" id="KW-1185">Reference proteome</keyword>
<evidence type="ECO:0000313" key="2">
    <source>
        <dbReference type="EMBL" id="MBD2504604.1"/>
    </source>
</evidence>
<dbReference type="RefSeq" id="WP_190478564.1">
    <property type="nucleotide sequence ID" value="NZ_JACJSG010000055.1"/>
</dbReference>
<sequence>MQPTVSIPQGWDYPRFVPGQWTKQGLIIGMEYNPPGTLLAHEYGQGWRYAILPDKNSQEVLYCFDDQIEQLSATEVQAKIQAELEQHQQQIEALQQQLVVITGAANDG</sequence>
<reference evidence="2 3" key="1">
    <citation type="journal article" date="2020" name="ISME J.">
        <title>Comparative genomics reveals insights into cyanobacterial evolution and habitat adaptation.</title>
        <authorList>
            <person name="Chen M.Y."/>
            <person name="Teng W.K."/>
            <person name="Zhao L."/>
            <person name="Hu C.X."/>
            <person name="Zhou Y.K."/>
            <person name="Han B.P."/>
            <person name="Song L.R."/>
            <person name="Shu W.S."/>
        </authorList>
    </citation>
    <scope>NUCLEOTIDE SEQUENCE [LARGE SCALE GENOMIC DNA]</scope>
    <source>
        <strain evidence="2 3">FACHB-119</strain>
    </source>
</reference>
<dbReference type="Proteomes" id="UP000661112">
    <property type="component" value="Unassembled WGS sequence"/>
</dbReference>
<organism evidence="2 3">
    <name type="scientific">Anabaena azotica FACHB-119</name>
    <dbReference type="NCBI Taxonomy" id="947527"/>
    <lineage>
        <taxon>Bacteria</taxon>
        <taxon>Bacillati</taxon>
        <taxon>Cyanobacteriota</taxon>
        <taxon>Cyanophyceae</taxon>
        <taxon>Nostocales</taxon>
        <taxon>Nostocaceae</taxon>
        <taxon>Anabaena</taxon>
        <taxon>Anabaena azotica</taxon>
    </lineage>
</organism>
<proteinExistence type="predicted"/>
<keyword evidence="1" id="KW-0175">Coiled coil</keyword>
<dbReference type="EMBL" id="JACJSG010000055">
    <property type="protein sequence ID" value="MBD2504604.1"/>
    <property type="molecule type" value="Genomic_DNA"/>
</dbReference>
<feature type="coiled-coil region" evidence="1">
    <location>
        <begin position="77"/>
        <end position="104"/>
    </location>
</feature>
<name>A0ABR8DD87_9NOST</name>
<evidence type="ECO:0000256" key="1">
    <source>
        <dbReference type="SAM" id="Coils"/>
    </source>
</evidence>
<gene>
    <name evidence="2" type="ORF">H6G83_29020</name>
</gene>
<protein>
    <submittedName>
        <fullName evidence="2">Uncharacterized protein</fullName>
    </submittedName>
</protein>
<accession>A0ABR8DD87</accession>
<evidence type="ECO:0000313" key="3">
    <source>
        <dbReference type="Proteomes" id="UP000661112"/>
    </source>
</evidence>
<comment type="caution">
    <text evidence="2">The sequence shown here is derived from an EMBL/GenBank/DDBJ whole genome shotgun (WGS) entry which is preliminary data.</text>
</comment>